<dbReference type="PANTHER" id="PTHR11252:SF0">
    <property type="entry name" value="POLYRIBONUCLEOTIDE NUCLEOTIDYLTRANSFERASE 1, MITOCHONDRIAL"/>
    <property type="match status" value="1"/>
</dbReference>
<dbReference type="EMBL" id="CACTIH010008015">
    <property type="protein sequence ID" value="CAA3019037.1"/>
    <property type="molecule type" value="Genomic_DNA"/>
</dbReference>
<dbReference type="Pfam" id="PF03726">
    <property type="entry name" value="PNPase"/>
    <property type="match status" value="1"/>
</dbReference>
<dbReference type="InterPro" id="IPR020568">
    <property type="entry name" value="Ribosomal_Su5_D2-typ_SF"/>
</dbReference>
<dbReference type="GO" id="GO:0005829">
    <property type="term" value="C:cytosol"/>
    <property type="evidence" value="ECO:0007669"/>
    <property type="project" value="TreeGrafter"/>
</dbReference>
<evidence type="ECO:0000256" key="7">
    <source>
        <dbReference type="ARBA" id="ARBA00022839"/>
    </source>
</evidence>
<dbReference type="Pfam" id="PF03725">
    <property type="entry name" value="RNase_PH_C"/>
    <property type="match status" value="1"/>
</dbReference>
<dbReference type="InterPro" id="IPR036456">
    <property type="entry name" value="PNPase_PH_RNA-bd_sf"/>
</dbReference>
<sequence>MIKRALSFEVAKLAKFSNGACTCSLGDTSVLVTAVSRQSQKSNSNFVALTVDYKQKAAAAGRIPMTHLRRDIGITEKEILTARMIDRSIRPSFTKGFDNDTQIICNQLAVDGNNDPDILAINGASASLAISDIPWNGPIGAIRVGLLGEKPVANPSRKELQNSRLNLVISANYCGNIMMMDGSCKEPVVMQDMLKAMRFGVKECRTITDSISKLQKTHGKPKKPLDLSSVPKAEQIQSAIQLSREGISSVLTNFDHDKRSRDDAMKLVAEKVLAQLQEKYPDADPKILSDAFGYAVKHVYRQILLESRIRCDGRQLSDLRPISCEIDLYKPLHGSALFQRGQTQVFCSTTFDSPDAAFRNDSITSLVSGVKDKNFMLHYEFPPYATNEIGRVGTMPDRREIGHGALAEKAIRPLVPENQDMTIRLNCEVLESNGSSSMASVCAGSMSLMDAGVKLKEHVAGVAMGLM</sequence>
<feature type="domain" description="Exoribonuclease phosphorolytic" evidence="10">
    <location>
        <begin position="137"/>
        <end position="202"/>
    </location>
</feature>
<dbReference type="NCBIfam" id="NF008805">
    <property type="entry name" value="PRK11824.1"/>
    <property type="match status" value="1"/>
</dbReference>
<evidence type="ECO:0000256" key="2">
    <source>
        <dbReference type="ARBA" id="ARBA00012416"/>
    </source>
</evidence>
<dbReference type="InterPro" id="IPR015848">
    <property type="entry name" value="PNPase_PH_RNA-bd_bac/org-type"/>
</dbReference>
<comment type="similarity">
    <text evidence="1">Belongs to the polyribonucleotide nucleotidyltransferase family.</text>
</comment>
<protein>
    <recommendedName>
        <fullName evidence="2">polyribonucleotide nucleotidyltransferase</fullName>
        <ecNumber evidence="2">2.7.7.8</ecNumber>
    </recommendedName>
</protein>
<evidence type="ECO:0000256" key="8">
    <source>
        <dbReference type="ARBA" id="ARBA00022884"/>
    </source>
</evidence>
<dbReference type="Pfam" id="PF01138">
    <property type="entry name" value="RNase_PH"/>
    <property type="match status" value="2"/>
</dbReference>
<evidence type="ECO:0000259" key="11">
    <source>
        <dbReference type="Pfam" id="PF03726"/>
    </source>
</evidence>
<evidence type="ECO:0000259" key="9">
    <source>
        <dbReference type="Pfam" id="PF01138"/>
    </source>
</evidence>
<dbReference type="FunFam" id="3.30.230.70:FF:000001">
    <property type="entry name" value="Polyribonucleotide nucleotidyltransferase"/>
    <property type="match status" value="1"/>
</dbReference>
<keyword evidence="13" id="KW-1185">Reference proteome</keyword>
<dbReference type="InterPro" id="IPR001247">
    <property type="entry name" value="ExoRNase_PH_dom1"/>
</dbReference>
<dbReference type="SUPFAM" id="SSF54211">
    <property type="entry name" value="Ribosomal protein S5 domain 2-like"/>
    <property type="match status" value="2"/>
</dbReference>
<feature type="non-terminal residue" evidence="12">
    <location>
        <position position="467"/>
    </location>
</feature>
<dbReference type="GO" id="GO:0008033">
    <property type="term" value="P:tRNA processing"/>
    <property type="evidence" value="ECO:0007669"/>
    <property type="project" value="UniProtKB-KW"/>
</dbReference>
<dbReference type="GO" id="GO:0003723">
    <property type="term" value="F:RNA binding"/>
    <property type="evidence" value="ECO:0007669"/>
    <property type="project" value="UniProtKB-KW"/>
</dbReference>
<dbReference type="GO" id="GO:0006364">
    <property type="term" value="P:rRNA processing"/>
    <property type="evidence" value="ECO:0007669"/>
    <property type="project" value="UniProtKB-KW"/>
</dbReference>
<keyword evidence="3" id="KW-0698">rRNA processing</keyword>
<keyword evidence="6" id="KW-0548">Nucleotidyltransferase</keyword>
<feature type="domain" description="Exoribonuclease phosphorolytic" evidence="9">
    <location>
        <begin position="319"/>
        <end position="453"/>
    </location>
</feature>
<dbReference type="GO" id="GO:0000958">
    <property type="term" value="P:mitochondrial mRNA catabolic process"/>
    <property type="evidence" value="ECO:0007669"/>
    <property type="project" value="TreeGrafter"/>
</dbReference>
<dbReference type="InterPro" id="IPR036345">
    <property type="entry name" value="ExoRNase_PH_dom2_sf"/>
</dbReference>
<dbReference type="SUPFAM" id="SSF46915">
    <property type="entry name" value="Polynucleotide phosphorylase/guanosine pentaphosphate synthase (PNPase/GPSI), domain 3"/>
    <property type="match status" value="1"/>
</dbReference>
<keyword evidence="7" id="KW-0540">Nuclease</keyword>
<dbReference type="Proteomes" id="UP000594638">
    <property type="component" value="Unassembled WGS sequence"/>
</dbReference>
<reference evidence="12 13" key="1">
    <citation type="submission" date="2019-12" db="EMBL/GenBank/DDBJ databases">
        <authorList>
            <person name="Alioto T."/>
            <person name="Alioto T."/>
            <person name="Gomez Garrido J."/>
        </authorList>
    </citation>
    <scope>NUCLEOTIDE SEQUENCE [LARGE SCALE GENOMIC DNA]</scope>
</reference>
<keyword evidence="7" id="KW-0378">Hydrolase</keyword>
<proteinExistence type="inferred from homology"/>
<dbReference type="Gene3D" id="3.30.230.70">
    <property type="entry name" value="GHMP Kinase, N-terminal domain"/>
    <property type="match status" value="2"/>
</dbReference>
<dbReference type="OrthoDB" id="1931320at2759"/>
<dbReference type="InterPro" id="IPR027408">
    <property type="entry name" value="PNPase/RNase_PH_dom_sf"/>
</dbReference>
<organism evidence="12 13">
    <name type="scientific">Olea europaea subsp. europaea</name>
    <dbReference type="NCBI Taxonomy" id="158383"/>
    <lineage>
        <taxon>Eukaryota</taxon>
        <taxon>Viridiplantae</taxon>
        <taxon>Streptophyta</taxon>
        <taxon>Embryophyta</taxon>
        <taxon>Tracheophyta</taxon>
        <taxon>Spermatophyta</taxon>
        <taxon>Magnoliopsida</taxon>
        <taxon>eudicotyledons</taxon>
        <taxon>Gunneridae</taxon>
        <taxon>Pentapetalae</taxon>
        <taxon>asterids</taxon>
        <taxon>lamiids</taxon>
        <taxon>Lamiales</taxon>
        <taxon>Oleaceae</taxon>
        <taxon>Oleeae</taxon>
        <taxon>Olea</taxon>
    </lineage>
</organism>
<dbReference type="GO" id="GO:0000965">
    <property type="term" value="P:mitochondrial RNA 3'-end processing"/>
    <property type="evidence" value="ECO:0007669"/>
    <property type="project" value="TreeGrafter"/>
</dbReference>
<accession>A0A8S0UKV3</accession>
<name>A0A8S0UKV3_OLEEU</name>
<evidence type="ECO:0000256" key="1">
    <source>
        <dbReference type="ARBA" id="ARBA00007404"/>
    </source>
</evidence>
<dbReference type="GO" id="GO:0004654">
    <property type="term" value="F:polyribonucleotide nucleotidyltransferase activity"/>
    <property type="evidence" value="ECO:0007669"/>
    <property type="project" value="UniProtKB-EC"/>
</dbReference>
<dbReference type="AlphaFoldDB" id="A0A8S0UKV3"/>
<evidence type="ECO:0000313" key="12">
    <source>
        <dbReference type="EMBL" id="CAA3019037.1"/>
    </source>
</evidence>
<dbReference type="PANTHER" id="PTHR11252">
    <property type="entry name" value="POLYRIBONUCLEOTIDE NUCLEOTIDYLTRANSFERASE"/>
    <property type="match status" value="1"/>
</dbReference>
<comment type="caution">
    <text evidence="12">The sequence shown here is derived from an EMBL/GenBank/DDBJ whole genome shotgun (WGS) entry which is preliminary data.</text>
</comment>
<feature type="domain" description="Polyribonucleotide nucleotidyltransferase RNA-binding" evidence="11">
    <location>
        <begin position="242"/>
        <end position="315"/>
    </location>
</feature>
<keyword evidence="8" id="KW-0694">RNA-binding</keyword>
<evidence type="ECO:0000256" key="5">
    <source>
        <dbReference type="ARBA" id="ARBA00022694"/>
    </source>
</evidence>
<evidence type="ECO:0000256" key="3">
    <source>
        <dbReference type="ARBA" id="ARBA00022552"/>
    </source>
</evidence>
<dbReference type="GO" id="GO:0000175">
    <property type="term" value="F:3'-5'-RNA exonuclease activity"/>
    <property type="evidence" value="ECO:0007669"/>
    <property type="project" value="TreeGrafter"/>
</dbReference>
<evidence type="ECO:0000313" key="13">
    <source>
        <dbReference type="Proteomes" id="UP000594638"/>
    </source>
</evidence>
<dbReference type="Gramene" id="OE9A117244T1">
    <property type="protein sequence ID" value="OE9A117244C1"/>
    <property type="gene ID" value="OE9A117244"/>
</dbReference>
<evidence type="ECO:0000259" key="10">
    <source>
        <dbReference type="Pfam" id="PF03725"/>
    </source>
</evidence>
<keyword evidence="4" id="KW-0808">Transferase</keyword>
<feature type="domain" description="Exoribonuclease phosphorolytic" evidence="9">
    <location>
        <begin position="4"/>
        <end position="134"/>
    </location>
</feature>
<dbReference type="InterPro" id="IPR012162">
    <property type="entry name" value="PNPase"/>
</dbReference>
<dbReference type="GO" id="GO:0005739">
    <property type="term" value="C:mitochondrion"/>
    <property type="evidence" value="ECO:0007669"/>
    <property type="project" value="TreeGrafter"/>
</dbReference>
<dbReference type="InterPro" id="IPR015847">
    <property type="entry name" value="ExoRNase_PH_dom2"/>
</dbReference>
<gene>
    <name evidence="12" type="ORF">OLEA9_A117244</name>
</gene>
<evidence type="ECO:0000256" key="4">
    <source>
        <dbReference type="ARBA" id="ARBA00022679"/>
    </source>
</evidence>
<keyword evidence="7" id="KW-0269">Exonuclease</keyword>
<evidence type="ECO:0000256" key="6">
    <source>
        <dbReference type="ARBA" id="ARBA00022695"/>
    </source>
</evidence>
<keyword evidence="5" id="KW-0819">tRNA processing</keyword>
<dbReference type="EC" id="2.7.7.8" evidence="2"/>
<dbReference type="SUPFAM" id="SSF55666">
    <property type="entry name" value="Ribonuclease PH domain 2-like"/>
    <property type="match status" value="1"/>
</dbReference>